<keyword evidence="1" id="KW-0812">Transmembrane</keyword>
<dbReference type="RefSeq" id="WP_380908374.1">
    <property type="nucleotide sequence ID" value="NZ_JBHTLS010000005.1"/>
</dbReference>
<feature type="transmembrane region" description="Helical" evidence="1">
    <location>
        <begin position="42"/>
        <end position="64"/>
    </location>
</feature>
<protein>
    <recommendedName>
        <fullName evidence="4">DoxX family membrane protein</fullName>
    </recommendedName>
</protein>
<accession>A0ABW3NZ19</accession>
<evidence type="ECO:0008006" key="4">
    <source>
        <dbReference type="Google" id="ProtNLM"/>
    </source>
</evidence>
<comment type="caution">
    <text evidence="2">The sequence shown here is derived from an EMBL/GenBank/DDBJ whole genome shotgun (WGS) entry which is preliminary data.</text>
</comment>
<sequence length="149" mass="16252">MLVQRLHGADIARITIAPVFLVAGGFHLWRPDIFAPLMPHGVPMPFLVIALTGMAELAGAIGLFVPRVRALAGVMLALYAVCVYPVNINHAVRDLSTGTGLGWFYHFPRLFAQPLICWWALAAGGVRLRGIDSSPVRRTGQKASRSVRR</sequence>
<name>A0ABW3NZ19_9SPHN</name>
<keyword evidence="1" id="KW-0472">Membrane</keyword>
<dbReference type="Proteomes" id="UP001597203">
    <property type="component" value="Unassembled WGS sequence"/>
</dbReference>
<dbReference type="PANTHER" id="PTHR36974">
    <property type="entry name" value="MEMBRANE PROTEIN-RELATED"/>
    <property type="match status" value="1"/>
</dbReference>
<evidence type="ECO:0000313" key="2">
    <source>
        <dbReference type="EMBL" id="MFD1103447.1"/>
    </source>
</evidence>
<dbReference type="PANTHER" id="PTHR36974:SF1">
    <property type="entry name" value="DOXX FAMILY MEMBRANE PROTEIN"/>
    <property type="match status" value="1"/>
</dbReference>
<feature type="transmembrane region" description="Helical" evidence="1">
    <location>
        <begin position="12"/>
        <end position="30"/>
    </location>
</feature>
<gene>
    <name evidence="2" type="ORF">ACFQ24_00760</name>
</gene>
<feature type="transmembrane region" description="Helical" evidence="1">
    <location>
        <begin position="71"/>
        <end position="90"/>
    </location>
</feature>
<feature type="transmembrane region" description="Helical" evidence="1">
    <location>
        <begin position="110"/>
        <end position="128"/>
    </location>
</feature>
<proteinExistence type="predicted"/>
<evidence type="ECO:0000313" key="3">
    <source>
        <dbReference type="Proteomes" id="UP001597203"/>
    </source>
</evidence>
<keyword evidence="3" id="KW-1185">Reference proteome</keyword>
<keyword evidence="1" id="KW-1133">Transmembrane helix</keyword>
<dbReference type="EMBL" id="JBHTLS010000005">
    <property type="protein sequence ID" value="MFD1103447.1"/>
    <property type="molecule type" value="Genomic_DNA"/>
</dbReference>
<evidence type="ECO:0000256" key="1">
    <source>
        <dbReference type="SAM" id="Phobius"/>
    </source>
</evidence>
<reference evidence="3" key="1">
    <citation type="journal article" date="2019" name="Int. J. Syst. Evol. Microbiol.">
        <title>The Global Catalogue of Microorganisms (GCM) 10K type strain sequencing project: providing services to taxonomists for standard genome sequencing and annotation.</title>
        <authorList>
            <consortium name="The Broad Institute Genomics Platform"/>
            <consortium name="The Broad Institute Genome Sequencing Center for Infectious Disease"/>
            <person name="Wu L."/>
            <person name="Ma J."/>
        </authorList>
    </citation>
    <scope>NUCLEOTIDE SEQUENCE [LARGE SCALE GENOMIC DNA]</scope>
    <source>
        <strain evidence="3">CCUG 54329</strain>
    </source>
</reference>
<organism evidence="2 3">
    <name type="scientific">Sphingobium olei</name>
    <dbReference type="NCBI Taxonomy" id="420955"/>
    <lineage>
        <taxon>Bacteria</taxon>
        <taxon>Pseudomonadati</taxon>
        <taxon>Pseudomonadota</taxon>
        <taxon>Alphaproteobacteria</taxon>
        <taxon>Sphingomonadales</taxon>
        <taxon>Sphingomonadaceae</taxon>
        <taxon>Sphingobium</taxon>
    </lineage>
</organism>